<feature type="region of interest" description="Disordered" evidence="1">
    <location>
        <begin position="51"/>
        <end position="70"/>
    </location>
</feature>
<gene>
    <name evidence="3" type="ORF">CFK39_07475</name>
</gene>
<proteinExistence type="predicted"/>
<feature type="compositionally biased region" description="Polar residues" evidence="1">
    <location>
        <begin position="305"/>
        <end position="317"/>
    </location>
</feature>
<feature type="region of interest" description="Disordered" evidence="1">
    <location>
        <begin position="305"/>
        <end position="340"/>
    </location>
</feature>
<feature type="region of interest" description="Disordered" evidence="1">
    <location>
        <begin position="98"/>
        <end position="125"/>
    </location>
</feature>
<dbReference type="OrthoDB" id="1187707at2"/>
<protein>
    <recommendedName>
        <fullName evidence="2">DUF6973 domain-containing protein</fullName>
    </recommendedName>
</protein>
<evidence type="ECO:0000313" key="3">
    <source>
        <dbReference type="EMBL" id="ASK65702.1"/>
    </source>
</evidence>
<keyword evidence="4" id="KW-1185">Reference proteome</keyword>
<dbReference type="Proteomes" id="UP000198398">
    <property type="component" value="Chromosome"/>
</dbReference>
<evidence type="ECO:0000313" key="4">
    <source>
        <dbReference type="Proteomes" id="UP000198398"/>
    </source>
</evidence>
<dbReference type="InterPro" id="IPR054246">
    <property type="entry name" value="DUF6973"/>
</dbReference>
<organism evidence="3 4">
    <name type="scientific">Brachybacterium avium</name>
    <dbReference type="NCBI Taxonomy" id="2017485"/>
    <lineage>
        <taxon>Bacteria</taxon>
        <taxon>Bacillati</taxon>
        <taxon>Actinomycetota</taxon>
        <taxon>Actinomycetes</taxon>
        <taxon>Micrococcales</taxon>
        <taxon>Dermabacteraceae</taxon>
        <taxon>Brachybacterium</taxon>
    </lineage>
</organism>
<sequence>MVAEVTPRVMDESMWRGQDADQLRNAWRRGVLHDVDKILADLRTLSRELENHAEEQDSASSAGDSGGLGPGAEVGMGLGAVGLGAGFAPGLAAGFFSGDPDGDDGLGNDNGGSSPTGKQTDHTLTQEDADRIFEEYQVEDDETTMWKLTGYKRWLAEKAGVDIPDPMEVTQTEAELLDDLNPLEMKLFNDVKDQALDEVSARYGDENGDDPHPGDAPFNDDQADAFRHAYINARNARLFGDDWATDFWTGHERLEGNDPAREAMDLYNNEVGRRIAREHPFATNEKIADLVEQAVADGEMVVIDQSGNLVPSNSITPDQAGHPDPDAAPMPGHPQERQTS</sequence>
<feature type="domain" description="DUF6973" evidence="2">
    <location>
        <begin position="181"/>
        <end position="298"/>
    </location>
</feature>
<name>A0A220UCR2_9MICO</name>
<dbReference type="RefSeq" id="WP_089064943.1">
    <property type="nucleotide sequence ID" value="NZ_CP022316.1"/>
</dbReference>
<accession>A0A220UCR2</accession>
<evidence type="ECO:0000256" key="1">
    <source>
        <dbReference type="SAM" id="MobiDB-lite"/>
    </source>
</evidence>
<dbReference type="AlphaFoldDB" id="A0A220UCR2"/>
<dbReference type="Pfam" id="PF22322">
    <property type="entry name" value="DUF6973"/>
    <property type="match status" value="1"/>
</dbReference>
<evidence type="ECO:0000259" key="2">
    <source>
        <dbReference type="Pfam" id="PF22322"/>
    </source>
</evidence>
<dbReference type="KEGG" id="brv:CFK39_07475"/>
<reference evidence="4" key="1">
    <citation type="submission" date="2017-07" db="EMBL/GenBank/DDBJ databases">
        <title>Brachybacterium sp. VR2415.</title>
        <authorList>
            <person name="Tak E.J."/>
            <person name="Bae J.-W."/>
        </authorList>
    </citation>
    <scope>NUCLEOTIDE SEQUENCE [LARGE SCALE GENOMIC DNA]</scope>
    <source>
        <strain evidence="4">VR2415</strain>
    </source>
</reference>
<dbReference type="EMBL" id="CP022316">
    <property type="protein sequence ID" value="ASK65702.1"/>
    <property type="molecule type" value="Genomic_DNA"/>
</dbReference>